<keyword evidence="10" id="KW-1185">Reference proteome</keyword>
<evidence type="ECO:0000313" key="9">
    <source>
        <dbReference type="EMBL" id="ACV64151.1"/>
    </source>
</evidence>
<feature type="transmembrane region" description="Helical" evidence="8">
    <location>
        <begin position="175"/>
        <end position="199"/>
    </location>
</feature>
<evidence type="ECO:0000256" key="4">
    <source>
        <dbReference type="ARBA" id="ARBA00022692"/>
    </source>
</evidence>
<evidence type="ECO:0000313" key="10">
    <source>
        <dbReference type="Proteomes" id="UP000002217"/>
    </source>
</evidence>
<keyword evidence="1" id="KW-1003">Cell membrane</keyword>
<dbReference type="AlphaFoldDB" id="C8W6P2"/>
<dbReference type="GO" id="GO:0009372">
    <property type="term" value="P:quorum sensing"/>
    <property type="evidence" value="ECO:0007669"/>
    <property type="project" value="UniProtKB-KW"/>
</dbReference>
<accession>C8W6P2</accession>
<name>C8W6P2_DESAS</name>
<dbReference type="KEGG" id="dae:Dtox_3428"/>
<dbReference type="RefSeq" id="WP_015758841.1">
    <property type="nucleotide sequence ID" value="NC_013216.1"/>
</dbReference>
<evidence type="ECO:0000256" key="5">
    <source>
        <dbReference type="ARBA" id="ARBA00022801"/>
    </source>
</evidence>
<sequence length="219" mass="24143">MSYLKLSKTWAGYLGRKTELSREKEIILTYIIELLVITIVCIVCSLLLGQLLGVLPGTASCLFMIALFRHTAGGAHSNNPWRCAVVTILIFPLIALLADILSSFALIYTDVFSIIAILVGVVTIARLAPVDSPAAPIISPTRRKKLKTSSIAIILMATIAVVVLRQSSWTYAGEIQISLVIGILWVSLILSKLGHNLFFWIDRTFSMEKEVKEDEKIIT</sequence>
<evidence type="ECO:0000256" key="8">
    <source>
        <dbReference type="SAM" id="Phobius"/>
    </source>
</evidence>
<evidence type="ECO:0000256" key="6">
    <source>
        <dbReference type="ARBA" id="ARBA00022989"/>
    </source>
</evidence>
<keyword evidence="7 8" id="KW-0472">Membrane</keyword>
<gene>
    <name evidence="9" type="ordered locus">Dtox_3428</name>
</gene>
<keyword evidence="6 8" id="KW-1133">Transmembrane helix</keyword>
<protein>
    <submittedName>
        <fullName evidence="9">Accessory gene regulator B</fullName>
    </submittedName>
</protein>
<feature type="transmembrane region" description="Helical" evidence="8">
    <location>
        <begin position="26"/>
        <end position="48"/>
    </location>
</feature>
<feature type="transmembrane region" description="Helical" evidence="8">
    <location>
        <begin position="111"/>
        <end position="129"/>
    </location>
</feature>
<proteinExistence type="predicted"/>
<dbReference type="GO" id="GO:0006508">
    <property type="term" value="P:proteolysis"/>
    <property type="evidence" value="ECO:0007669"/>
    <property type="project" value="UniProtKB-KW"/>
</dbReference>
<dbReference type="EMBL" id="CP001720">
    <property type="protein sequence ID" value="ACV64151.1"/>
    <property type="molecule type" value="Genomic_DNA"/>
</dbReference>
<evidence type="ECO:0000256" key="3">
    <source>
        <dbReference type="ARBA" id="ARBA00022670"/>
    </source>
</evidence>
<dbReference type="HOGENOM" id="CLU_098969_0_0_9"/>
<dbReference type="STRING" id="485916.Dtox_3428"/>
<dbReference type="InterPro" id="IPR006741">
    <property type="entry name" value="AgrB"/>
</dbReference>
<keyword evidence="4 8" id="KW-0812">Transmembrane</keyword>
<feature type="transmembrane region" description="Helical" evidence="8">
    <location>
        <begin position="150"/>
        <end position="169"/>
    </location>
</feature>
<dbReference type="eggNOG" id="COG4512">
    <property type="taxonomic scope" value="Bacteria"/>
</dbReference>
<evidence type="ECO:0000256" key="1">
    <source>
        <dbReference type="ARBA" id="ARBA00022475"/>
    </source>
</evidence>
<dbReference type="GO" id="GO:0016020">
    <property type="term" value="C:membrane"/>
    <property type="evidence" value="ECO:0007669"/>
    <property type="project" value="InterPro"/>
</dbReference>
<feature type="transmembrane region" description="Helical" evidence="8">
    <location>
        <begin position="54"/>
        <end position="72"/>
    </location>
</feature>
<evidence type="ECO:0000256" key="7">
    <source>
        <dbReference type="ARBA" id="ARBA00023136"/>
    </source>
</evidence>
<dbReference type="PRINTS" id="PR00173">
    <property type="entry name" value="EDTRNSPORT"/>
</dbReference>
<feature type="transmembrane region" description="Helical" evidence="8">
    <location>
        <begin position="84"/>
        <end position="105"/>
    </location>
</feature>
<reference evidence="9 10" key="1">
    <citation type="journal article" date="2009" name="Stand. Genomic Sci.">
        <title>Complete genome sequence of Desulfotomaculum acetoxidans type strain (5575).</title>
        <authorList>
            <person name="Spring S."/>
            <person name="Lapidus A."/>
            <person name="Schroder M."/>
            <person name="Gleim D."/>
            <person name="Sims D."/>
            <person name="Meincke L."/>
            <person name="Glavina Del Rio T."/>
            <person name="Tice H."/>
            <person name="Copeland A."/>
            <person name="Cheng J.F."/>
            <person name="Lucas S."/>
            <person name="Chen F."/>
            <person name="Nolan M."/>
            <person name="Bruce D."/>
            <person name="Goodwin L."/>
            <person name="Pitluck S."/>
            <person name="Ivanova N."/>
            <person name="Mavromatis K."/>
            <person name="Mikhailova N."/>
            <person name="Pati A."/>
            <person name="Chen A."/>
            <person name="Palaniappan K."/>
            <person name="Land M."/>
            <person name="Hauser L."/>
            <person name="Chang Y.J."/>
            <person name="Jeffries C.D."/>
            <person name="Chain P."/>
            <person name="Saunders E."/>
            <person name="Brettin T."/>
            <person name="Detter J.C."/>
            <person name="Goker M."/>
            <person name="Bristow J."/>
            <person name="Eisen J.A."/>
            <person name="Markowitz V."/>
            <person name="Hugenholtz P."/>
            <person name="Kyrpides N.C."/>
            <person name="Klenk H.P."/>
            <person name="Han C."/>
        </authorList>
    </citation>
    <scope>NUCLEOTIDE SEQUENCE [LARGE SCALE GENOMIC DNA]</scope>
    <source>
        <strain evidence="10">ATCC 49208 / DSM 771 / VKM B-1644</strain>
    </source>
</reference>
<dbReference type="GO" id="GO:0008233">
    <property type="term" value="F:peptidase activity"/>
    <property type="evidence" value="ECO:0007669"/>
    <property type="project" value="UniProtKB-KW"/>
</dbReference>
<keyword evidence="3" id="KW-0645">Protease</keyword>
<dbReference type="Pfam" id="PF04647">
    <property type="entry name" value="AgrB"/>
    <property type="match status" value="1"/>
</dbReference>
<dbReference type="SMART" id="SM00793">
    <property type="entry name" value="AgrB"/>
    <property type="match status" value="1"/>
</dbReference>
<organism evidence="9 10">
    <name type="scientific">Desulfofarcimen acetoxidans (strain ATCC 49208 / DSM 771 / KCTC 5769 / VKM B-1644 / 5575)</name>
    <name type="common">Desulfotomaculum acetoxidans</name>
    <dbReference type="NCBI Taxonomy" id="485916"/>
    <lineage>
        <taxon>Bacteria</taxon>
        <taxon>Bacillati</taxon>
        <taxon>Bacillota</taxon>
        <taxon>Clostridia</taxon>
        <taxon>Eubacteriales</taxon>
        <taxon>Peptococcaceae</taxon>
        <taxon>Desulfofarcimen</taxon>
    </lineage>
</organism>
<keyword evidence="5" id="KW-0378">Hydrolase</keyword>
<dbReference type="OrthoDB" id="2854767at2"/>
<keyword evidence="2" id="KW-0673">Quorum sensing</keyword>
<evidence type="ECO:0000256" key="2">
    <source>
        <dbReference type="ARBA" id="ARBA00022654"/>
    </source>
</evidence>
<dbReference type="Proteomes" id="UP000002217">
    <property type="component" value="Chromosome"/>
</dbReference>